<evidence type="ECO:0000259" key="4">
    <source>
        <dbReference type="PROSITE" id="PS50994"/>
    </source>
</evidence>
<keyword evidence="6" id="KW-1185">Reference proteome</keyword>
<feature type="chain" id="PRO_5032918954" description="Integrase catalytic domain-containing protein" evidence="3">
    <location>
        <begin position="16"/>
        <end position="2297"/>
    </location>
</feature>
<evidence type="ECO:0000256" key="2">
    <source>
        <dbReference type="SAM" id="MobiDB-lite"/>
    </source>
</evidence>
<feature type="compositionally biased region" description="Basic residues" evidence="2">
    <location>
        <begin position="957"/>
        <end position="971"/>
    </location>
</feature>
<feature type="compositionally biased region" description="Basic and acidic residues" evidence="2">
    <location>
        <begin position="1390"/>
        <end position="1402"/>
    </location>
</feature>
<dbReference type="Proteomes" id="UP000601435">
    <property type="component" value="Unassembled WGS sequence"/>
</dbReference>
<dbReference type="Gene3D" id="3.30.420.10">
    <property type="entry name" value="Ribonuclease H-like superfamily/Ribonuclease H"/>
    <property type="match status" value="1"/>
</dbReference>
<name>A0A812ZAR9_9DINO</name>
<dbReference type="GO" id="GO:0003676">
    <property type="term" value="F:nucleic acid binding"/>
    <property type="evidence" value="ECO:0007669"/>
    <property type="project" value="InterPro"/>
</dbReference>
<sequence length="2297" mass="257354">MAWWRFLLLLSSSLAFRKSDFTDWDCRRVNSKLVLWNTLREVAVAEADAAESSLFTVPNLVSTVSDFETSTEVFEMLFTECPLGTIFLLEIALGSCLLNHGQYTFEPCEATGDLLMEFMLRRNVSMAMLLTATWPIKQALDMPFLYEFGADTASSWHTVQNSPVYICDQQVADNGEGGFEWPQLQELIWIAVRDEEQVLPKVRNLIFGKEIQNLVTDQLQDPHHFLPDCLSGWIATLLIFAGITWHMESYVYFSYEQVLKRYLAALEFWEFFGSGWLLSALMGQVCVMHRTINEMDFSGSELLKDPHINSIGSLRLKASPIFSATAAAVLGEGARPYSVNGESRLLTYAVYVWGEAFLKWLPAYIRRFHSLGVYNLMVFGDIATYQVCSAIQRAVCLQLDTKNSLHRYTIPLALMNLGVDAFILDFDIYPFQDPTPVLISEMESYSVAPELLIGGSFGDACICNALAFYRSTPSLRDFIRGLLDWLYEHPFPHAVSQRALSAFLGEAPMQKKQSTSPVVVKAERLAPWLPDRASPGIAWAVLDPGVQFSSSANLETSGWAGDAEDPALQVLPRIFLVLLRSDVVSDYLFLRPKEDPSGGTCPSDTRSEDFVAQTSEQVLVSAKEAASLWRDWGFLVQAQNFADRALISYQAAVPSSATPGGRKFVDYRMEPAPVWDGEMPEVKYREYARNLRLWLVEAVERLPGALVGKRIIDGIPFGSRLAALLAHLTVEDITAEKVYEKIVSIIEDAHDYLRDAKLEQAFEMAIFKGRRRADQSLSGFVATKKASFGELKRQGLDLLSSPAGSHLLGHLLLKQGNFSEDQKQRIKVLTDGSIDFPKVEQAIRKLFGDTVDDPTAMAAARSRSFWQEGDEAEDDDGGYADGGYDAEPYGHQTFYEDQAYDEEPDLFEDLLEADEGGSVYVCIEEPLPSLMDEDQALQYAGDLLSFVYGETSDWWQRKGKGKGKSKAKGKGKGKEKGAKGKHKGFGIYGTQMSYPEHRRALQQAGEASITVSEPGEIFLSSSIKEPHAFVGFVQNDVSLDHQCQVFEKEPNGFERQDRPLLSEEYMSEVLLSYTFASSNDESEGCALVDTAAQHGLIGEQTLHKHDMYLQKHHKLRVQITDETGGTVPGVCGSEQVTKVAYIPIGIAGRPGVLRVQVVPGVIPCLIPAYLLTDAGAIIDMPGSWVYYTLVSAVQRMRRRSTGHMEVSLCEFESKWEIPATYSFIKSEIWGAPQLPSHSLSIFDGAGQAAAAAVALEQIISQPPLRRARKLAARREALERRALLLQREEQALLAATPVDRAPVRVLVANEEHTEQRRPKVEHRGRSKYLTPILRSSPTCQHVETKHGANSDWSWVRCTKCGLTEQVPKMSLEKMNVWNTVLIFQKPDYLTPDEKKKEQEEKRTAKQNPRSVATTAAPRTPATSSNLPHVRLQGVMLGPQEIGIGTPMSVRSGASGIPGESDVEPIGSMTEDEMQLWRRDAMSVPDLEPPSLFQRCPHCQFGGIHLMKSVEENRLMWRCMGGRLDCPYIWREYGDQLVVATGVRLCVKCHRGELEVITHQNRQALLCPQCRDLTLMSEWKEVMEMHQRQGGYNPEPSLEEKLRGLDKVLSSINPENSVVLEFTGTSVPSQVPVRCRCPLGARVVATSPASGLWNALQIDATGRAEYDLGARASVYVIQEFSKDFATYLQDQEFEPIEVTLDRREKKKLGAALDHVLGSTEQLFEMCEEYPGMDGFAGDSGSSCQVFGTEGEANRDDGSCDQPPHSLQPLSATAGLDLDEIRAQRKYRCLPVDLELTVLCRELKESQAEESWFDHHGQAMFVSLLPRRALLPSVGPGGRTQRWTAVLVKPGEWKWLEMGASGPWHEEVRQHGALVVIYRWPEYSETLATSYDLTDKEKADVLRCHVNLGHPHPREFVRLLKAAGSRHDVVQYVLREFECPGCVKERRAPTRLPAATPRTYDFNVIVGVDLLFVHGLGRRAEHPVLNITCHGTLYSTFGLIDPLQRSSRVTWLGFTRLWLRVFGAPQYLMFDEGREFTAATFQDGLERHGIIPLEVSRQAPFANGVVERRGGMFKEVYYRTKEIVQPKDLDEVEAMIFEVSWSLQTLTNRSGFSPAQRVLGKQPTLSLDTLSDQREYHLSTTQDAAWSRAHEIRTAARKALIELDAKARLARARLGRPRRELERLSFVEGEPVMVWRTGRRGSTAKVGPCYVILHEGSTVWVTRRGEIWKCHITQVFKMAVADQEGLEAIPAELLEAKARLRYDSEKMKFVDVAKECEDSSGPPDGGMSMVQIFMDPLMDR</sequence>
<dbReference type="EMBL" id="CAJNJA010046809">
    <property type="protein sequence ID" value="CAE7820015.1"/>
    <property type="molecule type" value="Genomic_DNA"/>
</dbReference>
<proteinExistence type="predicted"/>
<dbReference type="OrthoDB" id="10058156at2759"/>
<feature type="region of interest" description="Disordered" evidence="2">
    <location>
        <begin position="955"/>
        <end position="980"/>
    </location>
</feature>
<evidence type="ECO:0000313" key="5">
    <source>
        <dbReference type="EMBL" id="CAE7820015.1"/>
    </source>
</evidence>
<evidence type="ECO:0000256" key="3">
    <source>
        <dbReference type="SAM" id="SignalP"/>
    </source>
</evidence>
<evidence type="ECO:0000313" key="6">
    <source>
        <dbReference type="Proteomes" id="UP000601435"/>
    </source>
</evidence>
<dbReference type="InterPro" id="IPR036397">
    <property type="entry name" value="RNaseH_sf"/>
</dbReference>
<feature type="signal peptide" evidence="3">
    <location>
        <begin position="1"/>
        <end position="15"/>
    </location>
</feature>
<evidence type="ECO:0000256" key="1">
    <source>
        <dbReference type="SAM" id="Coils"/>
    </source>
</evidence>
<dbReference type="SUPFAM" id="SSF53098">
    <property type="entry name" value="Ribonuclease H-like"/>
    <property type="match status" value="1"/>
</dbReference>
<keyword evidence="3" id="KW-0732">Signal</keyword>
<feature type="domain" description="Integrase catalytic" evidence="4">
    <location>
        <begin position="1950"/>
        <end position="2119"/>
    </location>
</feature>
<feature type="compositionally biased region" description="Low complexity" evidence="2">
    <location>
        <begin position="1407"/>
        <end position="1423"/>
    </location>
</feature>
<protein>
    <recommendedName>
        <fullName evidence="4">Integrase catalytic domain-containing protein</fullName>
    </recommendedName>
</protein>
<reference evidence="5" key="1">
    <citation type="submission" date="2021-02" db="EMBL/GenBank/DDBJ databases">
        <authorList>
            <person name="Dougan E. K."/>
            <person name="Rhodes N."/>
            <person name="Thang M."/>
            <person name="Chan C."/>
        </authorList>
    </citation>
    <scope>NUCLEOTIDE SEQUENCE</scope>
</reference>
<organism evidence="5 6">
    <name type="scientific">Symbiodinium necroappetens</name>
    <dbReference type="NCBI Taxonomy" id="1628268"/>
    <lineage>
        <taxon>Eukaryota</taxon>
        <taxon>Sar</taxon>
        <taxon>Alveolata</taxon>
        <taxon>Dinophyceae</taxon>
        <taxon>Suessiales</taxon>
        <taxon>Symbiodiniaceae</taxon>
        <taxon>Symbiodinium</taxon>
    </lineage>
</organism>
<gene>
    <name evidence="5" type="ORF">SNEC2469_LOCUS24394</name>
</gene>
<dbReference type="InterPro" id="IPR012337">
    <property type="entry name" value="RNaseH-like_sf"/>
</dbReference>
<dbReference type="InterPro" id="IPR001584">
    <property type="entry name" value="Integrase_cat-core"/>
</dbReference>
<dbReference type="PROSITE" id="PS50994">
    <property type="entry name" value="INTEGRASE"/>
    <property type="match status" value="1"/>
</dbReference>
<accession>A0A812ZAR9</accession>
<feature type="coiled-coil region" evidence="1">
    <location>
        <begin position="1267"/>
        <end position="1294"/>
    </location>
</feature>
<comment type="caution">
    <text evidence="5">The sequence shown here is derived from an EMBL/GenBank/DDBJ whole genome shotgun (WGS) entry which is preliminary data.</text>
</comment>
<dbReference type="GO" id="GO:0015074">
    <property type="term" value="P:DNA integration"/>
    <property type="evidence" value="ECO:0007669"/>
    <property type="project" value="InterPro"/>
</dbReference>
<feature type="region of interest" description="Disordered" evidence="2">
    <location>
        <begin position="1390"/>
        <end position="1427"/>
    </location>
</feature>
<keyword evidence="1" id="KW-0175">Coiled coil</keyword>